<dbReference type="RefSeq" id="XP_056688477.1">
    <property type="nucleotide sequence ID" value="XM_056832499.1"/>
</dbReference>
<dbReference type="InterPro" id="IPR029480">
    <property type="entry name" value="Transpos_assoc"/>
</dbReference>
<dbReference type="InterPro" id="IPR025312">
    <property type="entry name" value="DUF4216"/>
</dbReference>
<sequence>MSRRWMYGDHTTVEYLSGVEEFLRCALAHQRNTKAAKIYCLCRDCNNVRRLADIDEIEDHLFRRGFKQDYHVWFWHGEKILDRPSSSVNEFDVLAESDESDESDSDISENNEMDDDEQEDNEINEMMDAVKDHLNGRPHILEQVLKAAETPLYPGCTKFKLLECVASLSNLKAESGWTEESFTKLLKRLGLWFPDGNDIPTSAYYANKLTNPLGLEAVKIDACPNDCILYRKEYENLDKCPTCSMSRYKRKGANSAKRGPPAKWANNQNGVKQDEIFPGLTLVNFDRLSDSDEPFILASLAKQVFYVVDNIDPRWRVVAQGKRHILGIDDVVDEDEYDEYDDTPPLPMVVQPLPEEEDANNTNHMRTDHTEGIWVTNRN</sequence>
<dbReference type="Pfam" id="PF13963">
    <property type="entry name" value="Transpos_assoc"/>
    <property type="match status" value="1"/>
</dbReference>
<gene>
    <name evidence="5" type="primary">LOC130463387</name>
</gene>
<reference evidence="4" key="1">
    <citation type="journal article" date="2021" name="Nat. Commun.">
        <title>Genomic analyses provide insights into spinach domestication and the genetic basis of agronomic traits.</title>
        <authorList>
            <person name="Cai X."/>
            <person name="Sun X."/>
            <person name="Xu C."/>
            <person name="Sun H."/>
            <person name="Wang X."/>
            <person name="Ge C."/>
            <person name="Zhang Z."/>
            <person name="Wang Q."/>
            <person name="Fei Z."/>
            <person name="Jiao C."/>
            <person name="Wang Q."/>
        </authorList>
    </citation>
    <scope>NUCLEOTIDE SEQUENCE [LARGE SCALE GENOMIC DNA]</scope>
    <source>
        <strain evidence="4">cv. Varoflay</strain>
    </source>
</reference>
<keyword evidence="4" id="KW-1185">Reference proteome</keyword>
<name>A0ABM3QYN7_SPIOL</name>
<dbReference type="GeneID" id="130463387"/>
<reference evidence="5" key="2">
    <citation type="submission" date="2025-08" db="UniProtKB">
        <authorList>
            <consortium name="RefSeq"/>
        </authorList>
    </citation>
    <scope>IDENTIFICATION</scope>
    <source>
        <tissue evidence="5">Leaf</tissue>
    </source>
</reference>
<feature type="region of interest" description="Disordered" evidence="1">
    <location>
        <begin position="95"/>
        <end position="119"/>
    </location>
</feature>
<protein>
    <recommendedName>
        <fullName evidence="6">Transposase-associated domain-containing protein</fullName>
    </recommendedName>
</protein>
<feature type="domain" description="DUF4216" evidence="2">
    <location>
        <begin position="263"/>
        <end position="318"/>
    </location>
</feature>
<dbReference type="Proteomes" id="UP000813463">
    <property type="component" value="Chromosome 6"/>
</dbReference>
<evidence type="ECO:0000259" key="3">
    <source>
        <dbReference type="Pfam" id="PF13963"/>
    </source>
</evidence>
<dbReference type="PANTHER" id="PTHR10775">
    <property type="entry name" value="OS08G0208400 PROTEIN"/>
    <property type="match status" value="1"/>
</dbReference>
<feature type="domain" description="Transposase-associated" evidence="3">
    <location>
        <begin position="3"/>
        <end position="78"/>
    </location>
</feature>
<evidence type="ECO:0000259" key="2">
    <source>
        <dbReference type="Pfam" id="PF13952"/>
    </source>
</evidence>
<dbReference type="PANTHER" id="PTHR10775:SF180">
    <property type="entry name" value="TRANSPOSON, EN_SPM-LIKE, TRANSPOSASE-ASSOCIATED DOMAIN PROTEIN-RELATED"/>
    <property type="match status" value="1"/>
</dbReference>
<evidence type="ECO:0000256" key="1">
    <source>
        <dbReference type="SAM" id="MobiDB-lite"/>
    </source>
</evidence>
<evidence type="ECO:0008006" key="6">
    <source>
        <dbReference type="Google" id="ProtNLM"/>
    </source>
</evidence>
<dbReference type="Pfam" id="PF13952">
    <property type="entry name" value="DUF4216"/>
    <property type="match status" value="1"/>
</dbReference>
<accession>A0ABM3QYN7</accession>
<proteinExistence type="predicted"/>
<evidence type="ECO:0000313" key="4">
    <source>
        <dbReference type="Proteomes" id="UP000813463"/>
    </source>
</evidence>
<organism evidence="4 5">
    <name type="scientific">Spinacia oleracea</name>
    <name type="common">Spinach</name>
    <dbReference type="NCBI Taxonomy" id="3562"/>
    <lineage>
        <taxon>Eukaryota</taxon>
        <taxon>Viridiplantae</taxon>
        <taxon>Streptophyta</taxon>
        <taxon>Embryophyta</taxon>
        <taxon>Tracheophyta</taxon>
        <taxon>Spermatophyta</taxon>
        <taxon>Magnoliopsida</taxon>
        <taxon>eudicotyledons</taxon>
        <taxon>Gunneridae</taxon>
        <taxon>Pentapetalae</taxon>
        <taxon>Caryophyllales</taxon>
        <taxon>Chenopodiaceae</taxon>
        <taxon>Chenopodioideae</taxon>
        <taxon>Anserineae</taxon>
        <taxon>Spinacia</taxon>
    </lineage>
</organism>
<evidence type="ECO:0000313" key="5">
    <source>
        <dbReference type="RefSeq" id="XP_056688477.1"/>
    </source>
</evidence>